<evidence type="ECO:0000256" key="1">
    <source>
        <dbReference type="SAM" id="Phobius"/>
    </source>
</evidence>
<protein>
    <submittedName>
        <fullName evidence="2">Uncharacterized protein</fullName>
    </submittedName>
</protein>
<organism evidence="2 3">
    <name type="scientific">Kipferlia bialata</name>
    <dbReference type="NCBI Taxonomy" id="797122"/>
    <lineage>
        <taxon>Eukaryota</taxon>
        <taxon>Metamonada</taxon>
        <taxon>Carpediemonas-like organisms</taxon>
        <taxon>Kipferlia</taxon>
    </lineage>
</organism>
<evidence type="ECO:0000313" key="3">
    <source>
        <dbReference type="Proteomes" id="UP000265618"/>
    </source>
</evidence>
<dbReference type="EMBL" id="BDIP01005543">
    <property type="protein sequence ID" value="GIQ89887.1"/>
    <property type="molecule type" value="Genomic_DNA"/>
</dbReference>
<dbReference type="InterPro" id="IPR036291">
    <property type="entry name" value="NAD(P)-bd_dom_sf"/>
</dbReference>
<keyword evidence="3" id="KW-1185">Reference proteome</keyword>
<dbReference type="Gene3D" id="3.40.50.720">
    <property type="entry name" value="NAD(P)-binding Rossmann-like Domain"/>
    <property type="match status" value="1"/>
</dbReference>
<evidence type="ECO:0000313" key="2">
    <source>
        <dbReference type="EMBL" id="GIQ89887.1"/>
    </source>
</evidence>
<keyword evidence="1" id="KW-0472">Membrane</keyword>
<dbReference type="Proteomes" id="UP000265618">
    <property type="component" value="Unassembled WGS sequence"/>
</dbReference>
<gene>
    <name evidence="2" type="ORF">KIPB_012492</name>
</gene>
<sequence>MSGPKITVYHAVKRLVTGMAQGLHGEGRRLSVAVHAVCPGPISGTRFYNRDAMKSKGPNESLFTGVDGGIQATSPDTVARVAFNIIGSRSATAPVGLFGYFGFVAHAVCGPNVLSVFFSMLYPFMHRASDKHALKNQ</sequence>
<reference evidence="2 3" key="1">
    <citation type="journal article" date="2018" name="PLoS ONE">
        <title>The draft genome of Kipferlia bialata reveals reductive genome evolution in fornicate parasites.</title>
        <authorList>
            <person name="Tanifuji G."/>
            <person name="Takabayashi S."/>
            <person name="Kume K."/>
            <person name="Takagi M."/>
            <person name="Nakayama T."/>
            <person name="Kamikawa R."/>
            <person name="Inagaki Y."/>
            <person name="Hashimoto T."/>
        </authorList>
    </citation>
    <scope>NUCLEOTIDE SEQUENCE [LARGE SCALE GENOMIC DNA]</scope>
    <source>
        <strain evidence="2">NY0173</strain>
    </source>
</reference>
<keyword evidence="1" id="KW-0812">Transmembrane</keyword>
<name>A0A9K3D7X1_9EUKA</name>
<accession>A0A9K3D7X1</accession>
<dbReference type="AlphaFoldDB" id="A0A9K3D7X1"/>
<keyword evidence="1" id="KW-1133">Transmembrane helix</keyword>
<comment type="caution">
    <text evidence="2">The sequence shown here is derived from an EMBL/GenBank/DDBJ whole genome shotgun (WGS) entry which is preliminary data.</text>
</comment>
<feature type="transmembrane region" description="Helical" evidence="1">
    <location>
        <begin position="97"/>
        <end position="122"/>
    </location>
</feature>
<proteinExistence type="predicted"/>
<dbReference type="SUPFAM" id="SSF51735">
    <property type="entry name" value="NAD(P)-binding Rossmann-fold domains"/>
    <property type="match status" value="1"/>
</dbReference>